<protein>
    <submittedName>
        <fullName evidence="1">Uncharacterized protein</fullName>
    </submittedName>
</protein>
<accession>A0A4D6DWQ8</accession>
<name>A0A4D6DWQ8_9CAUD</name>
<sequence>MKEQTLVEYLKQHKFESVFVVSTPEHDSKRARVIDLIQDTLGVKAVPGIMEFDAARSSIGRPNYKVTDINGKADRKLLFTSNLTLSITDGYPQVIRVDLKYGDSVGKRFTE</sequence>
<evidence type="ECO:0000313" key="1">
    <source>
        <dbReference type="EMBL" id="QBZ70791.1"/>
    </source>
</evidence>
<reference evidence="1 2" key="1">
    <citation type="submission" date="2019-03" db="EMBL/GenBank/DDBJ databases">
        <authorList>
            <person name="Kim S.G."/>
            <person name="Park S.C."/>
        </authorList>
    </citation>
    <scope>NUCLEOTIDE SEQUENCE [LARGE SCALE GENOMIC DNA]</scope>
</reference>
<gene>
    <name evidence="1" type="ORF">pETSU_210</name>
</gene>
<dbReference type="EMBL" id="MK689364">
    <property type="protein sequence ID" value="QBZ70791.1"/>
    <property type="molecule type" value="Genomic_DNA"/>
</dbReference>
<dbReference type="Proteomes" id="UP000297195">
    <property type="component" value="Segment"/>
</dbReference>
<evidence type="ECO:0000313" key="2">
    <source>
        <dbReference type="Proteomes" id="UP000297195"/>
    </source>
</evidence>
<proteinExistence type="predicted"/>
<keyword evidence="2" id="KW-1185">Reference proteome</keyword>
<organism evidence="1 2">
    <name type="scientific">Edwardsiella phage pEt-SU</name>
    <dbReference type="NCBI Taxonomy" id="2562142"/>
    <lineage>
        <taxon>Viruses</taxon>
        <taxon>Duplodnaviria</taxon>
        <taxon>Heunggongvirae</taxon>
        <taxon>Uroviricota</taxon>
        <taxon>Caudoviricetes</taxon>
        <taxon>Chimalliviridae</taxon>
        <taxon>Petsuvirus</taxon>
        <taxon>Petsuvirus pEtSU</taxon>
    </lineage>
</organism>